<sequence>MNNLHRELAPISDAAWADLEAEARRTFTSHVAGRRVVDVTGPDGPTLAAVGTGHVRPLDPPADGVLASRREARHLVELRVPFSVERRAVDAVERGAQDADWQPVKDAAKKIAFAEDRAALHGWADAGIAGLAPSSSNSPLPLPADVRELPATVARAVTALREQGVGGPYDLLLSAASYTAVAESTDHGYPVWDHLVKLVPEGQIIWAPALDGALLVSTRGGDYELRLGQDLSIGYLAHDAERVQLYFQESLTFMVHTAEASVALPPS</sequence>
<dbReference type="GO" id="GO:0140737">
    <property type="term" value="C:encapsulin nanocompartment"/>
    <property type="evidence" value="ECO:0007669"/>
    <property type="project" value="UniProtKB-SubCell"/>
</dbReference>
<dbReference type="AlphaFoldDB" id="A0A5D0UIE9"/>
<keyword evidence="3" id="KW-1284">Encapsulin nanocompartment</keyword>
<evidence type="ECO:0000313" key="6">
    <source>
        <dbReference type="Proteomes" id="UP000322634"/>
    </source>
</evidence>
<dbReference type="NCBIfam" id="NF041155">
    <property type="entry name" value="encap_f1"/>
    <property type="match status" value="1"/>
</dbReference>
<keyword evidence="6" id="KW-1185">Reference proteome</keyword>
<dbReference type="OrthoDB" id="2922at2"/>
<dbReference type="PANTHER" id="PTHR37165">
    <property type="entry name" value="PEPTIDASE U56 FAMILY"/>
    <property type="match status" value="1"/>
</dbReference>
<gene>
    <name evidence="5" type="ORF">FXF65_06205</name>
</gene>
<proteinExistence type="inferred from homology"/>
<dbReference type="InterPro" id="IPR051429">
    <property type="entry name" value="Encapsulin_nc"/>
</dbReference>
<dbReference type="PANTHER" id="PTHR37165:SF1">
    <property type="entry name" value="TYPE 1 ENCAPSULIN SHELL PROTEIN"/>
    <property type="match status" value="1"/>
</dbReference>
<evidence type="ECO:0000256" key="2">
    <source>
        <dbReference type="ARBA" id="ARBA00033743"/>
    </source>
</evidence>
<dbReference type="EMBL" id="VSFF01000002">
    <property type="protein sequence ID" value="TYC17576.1"/>
    <property type="molecule type" value="Genomic_DNA"/>
</dbReference>
<protein>
    <recommendedName>
        <fullName evidence="4">Type 1 encapsulin shell protein</fullName>
    </recommendedName>
</protein>
<dbReference type="PIRSF" id="PIRSF019254">
    <property type="entry name" value="CFP29"/>
    <property type="match status" value="1"/>
</dbReference>
<dbReference type="Pfam" id="PF04454">
    <property type="entry name" value="Linocin_M18"/>
    <property type="match status" value="1"/>
</dbReference>
<reference evidence="5 6" key="1">
    <citation type="submission" date="2019-08" db="EMBL/GenBank/DDBJ databases">
        <title>Actinomadura sp. nov. CYP1-5 isolated from mountain soil.</title>
        <authorList>
            <person name="Songsumanus A."/>
            <person name="Kuncharoen N."/>
            <person name="Kudo T."/>
            <person name="Yuki M."/>
            <person name="Igarashi Y."/>
            <person name="Tanasupawat S."/>
        </authorList>
    </citation>
    <scope>NUCLEOTIDE SEQUENCE [LARGE SCALE GENOMIC DNA]</scope>
    <source>
        <strain evidence="5 6">GKU157</strain>
    </source>
</reference>
<dbReference type="InterPro" id="IPR007544">
    <property type="entry name" value="ENCAP"/>
</dbReference>
<name>A0A5D0UIE9_9ACTN</name>
<evidence type="ECO:0000256" key="3">
    <source>
        <dbReference type="ARBA" id="ARBA00033787"/>
    </source>
</evidence>
<comment type="similarity">
    <text evidence="2">Belongs to the encapsulin family. Family 1 subfamily.</text>
</comment>
<dbReference type="Gene3D" id="3.30.2400.30">
    <property type="match status" value="1"/>
</dbReference>
<accession>A0A5D0UIE9</accession>
<comment type="caution">
    <text evidence="5">The sequence shown here is derived from an EMBL/GenBank/DDBJ whole genome shotgun (WGS) entry which is preliminary data.</text>
</comment>
<dbReference type="Proteomes" id="UP000322634">
    <property type="component" value="Unassembled WGS sequence"/>
</dbReference>
<organism evidence="5 6">
    <name type="scientific">Actinomadura syzygii</name>
    <dbReference type="NCBI Taxonomy" id="1427538"/>
    <lineage>
        <taxon>Bacteria</taxon>
        <taxon>Bacillati</taxon>
        <taxon>Actinomycetota</taxon>
        <taxon>Actinomycetes</taxon>
        <taxon>Streptosporangiales</taxon>
        <taxon>Thermomonosporaceae</taxon>
        <taxon>Actinomadura</taxon>
    </lineage>
</organism>
<evidence type="ECO:0000256" key="1">
    <source>
        <dbReference type="ARBA" id="ARBA00033738"/>
    </source>
</evidence>
<dbReference type="Gene3D" id="3.30.2320.10">
    <property type="entry name" value="hypothetical protein PF0899 domain"/>
    <property type="match status" value="1"/>
</dbReference>
<evidence type="ECO:0000313" key="5">
    <source>
        <dbReference type="EMBL" id="TYC17576.1"/>
    </source>
</evidence>
<dbReference type="RefSeq" id="WP_148348719.1">
    <property type="nucleotide sequence ID" value="NZ_JBHSBF010000003.1"/>
</dbReference>
<comment type="subcellular location">
    <subcellularLocation>
        <location evidence="1">Encapsulin nanocompartment</location>
    </subcellularLocation>
</comment>
<evidence type="ECO:0000256" key="4">
    <source>
        <dbReference type="ARBA" id="ARBA00050023"/>
    </source>
</evidence>